<comment type="caution">
    <text evidence="2">The sequence shown here is derived from an EMBL/GenBank/DDBJ whole genome shotgun (WGS) entry which is preliminary data.</text>
</comment>
<dbReference type="STRING" id="85968.GCA_900073015_00726"/>
<reference evidence="2 3" key="1">
    <citation type="journal article" date="2017" name="Infect. Genet. Evol.">
        <title>The new phylogeny of the genus Mycobacterium: The old and the news.</title>
        <authorList>
            <person name="Tortoli E."/>
            <person name="Fedrizzi T."/>
            <person name="Meehan C.J."/>
            <person name="Trovato A."/>
            <person name="Grottola A."/>
            <person name="Giacobazzi E."/>
            <person name="Serpini G.F."/>
            <person name="Tagliazucchi S."/>
            <person name="Fabio A."/>
            <person name="Bettua C."/>
            <person name="Bertorelli R."/>
            <person name="Frascaro F."/>
            <person name="De Sanctis V."/>
            <person name="Pecorari M."/>
            <person name="Jousson O."/>
            <person name="Segata N."/>
            <person name="Cirillo D.M."/>
        </authorList>
    </citation>
    <scope>NUCLEOTIDE SEQUENCE [LARGE SCALE GENOMIC DNA]</scope>
    <source>
        <strain evidence="2 3">CIP1034565</strain>
    </source>
</reference>
<gene>
    <name evidence="2" type="ORF">CQY22_012640</name>
</gene>
<evidence type="ECO:0000256" key="1">
    <source>
        <dbReference type="SAM" id="MobiDB-lite"/>
    </source>
</evidence>
<name>A0A2G5P844_9MYCO</name>
<feature type="region of interest" description="Disordered" evidence="1">
    <location>
        <begin position="48"/>
        <end position="80"/>
    </location>
</feature>
<feature type="region of interest" description="Disordered" evidence="1">
    <location>
        <begin position="1"/>
        <end position="22"/>
    </location>
</feature>
<evidence type="ECO:0000313" key="3">
    <source>
        <dbReference type="Proteomes" id="UP000230551"/>
    </source>
</evidence>
<accession>A0A2G5P844</accession>
<feature type="compositionally biased region" description="Basic and acidic residues" evidence="1">
    <location>
        <begin position="71"/>
        <end position="80"/>
    </location>
</feature>
<dbReference type="AlphaFoldDB" id="A0A2G5P844"/>
<dbReference type="OrthoDB" id="4734875at2"/>
<sequence length="100" mass="11268">MSNHHVNLTAEEDSLVARSHPEALERMDYSQLKELQRELRAAREKNASLLRREGAARVEAEGARGAAAPANEKRNEKLRVLDEAQHRVDDRVEAVQGSEE</sequence>
<organism evidence="2 3">
    <name type="scientific">Mycolicibacterium brumae</name>
    <dbReference type="NCBI Taxonomy" id="85968"/>
    <lineage>
        <taxon>Bacteria</taxon>
        <taxon>Bacillati</taxon>
        <taxon>Actinomycetota</taxon>
        <taxon>Actinomycetes</taxon>
        <taxon>Mycobacteriales</taxon>
        <taxon>Mycobacteriaceae</taxon>
        <taxon>Mycolicibacterium</taxon>
    </lineage>
</organism>
<dbReference type="RefSeq" id="WP_090586141.1">
    <property type="nucleotide sequence ID" value="NZ_CP104302.1"/>
</dbReference>
<dbReference type="EMBL" id="PDCN02000016">
    <property type="protein sequence ID" value="PIB74541.1"/>
    <property type="molecule type" value="Genomic_DNA"/>
</dbReference>
<protein>
    <submittedName>
        <fullName evidence="2">Uncharacterized protein</fullName>
    </submittedName>
</protein>
<keyword evidence="3" id="KW-1185">Reference proteome</keyword>
<dbReference type="Proteomes" id="UP000230551">
    <property type="component" value="Unassembled WGS sequence"/>
</dbReference>
<proteinExistence type="predicted"/>
<evidence type="ECO:0000313" key="2">
    <source>
        <dbReference type="EMBL" id="PIB74541.1"/>
    </source>
</evidence>
<feature type="compositionally biased region" description="Basic and acidic residues" evidence="1">
    <location>
        <begin position="48"/>
        <end position="62"/>
    </location>
</feature>